<dbReference type="AlphaFoldDB" id="A0A248TMM3"/>
<reference evidence="2 3" key="1">
    <citation type="submission" date="2017-08" db="EMBL/GenBank/DDBJ databases">
        <title>Complete Genome Sequence of Bacillus kochii Oregon-R-modENCODE STRAIN BDGP4, isolated from Drosophila melanogaster gut.</title>
        <authorList>
            <person name="Wan K.H."/>
            <person name="Yu C."/>
            <person name="Park S."/>
            <person name="Hammonds A.S."/>
            <person name="Booth B.W."/>
            <person name="Celniker S.E."/>
        </authorList>
    </citation>
    <scope>NUCLEOTIDE SEQUENCE [LARGE SCALE GENOMIC DNA]</scope>
    <source>
        <strain evidence="2 3">BDGP4</strain>
    </source>
</reference>
<organism evidence="2 3">
    <name type="scientific">Cytobacillus kochii</name>
    <dbReference type="NCBI Taxonomy" id="859143"/>
    <lineage>
        <taxon>Bacteria</taxon>
        <taxon>Bacillati</taxon>
        <taxon>Bacillota</taxon>
        <taxon>Bacilli</taxon>
        <taxon>Bacillales</taxon>
        <taxon>Bacillaceae</taxon>
        <taxon>Cytobacillus</taxon>
    </lineage>
</organism>
<accession>A0A248TMM3</accession>
<dbReference type="Gene3D" id="3.50.50.60">
    <property type="entry name" value="FAD/NAD(P)-binding domain"/>
    <property type="match status" value="1"/>
</dbReference>
<evidence type="ECO:0000313" key="3">
    <source>
        <dbReference type="Proteomes" id="UP000215137"/>
    </source>
</evidence>
<dbReference type="SUPFAM" id="SSF51905">
    <property type="entry name" value="FAD/NAD(P)-binding domain"/>
    <property type="match status" value="1"/>
</dbReference>
<gene>
    <name evidence="2" type="ORF">CKF48_20370</name>
</gene>
<dbReference type="Gene3D" id="3.30.9.10">
    <property type="entry name" value="D-Amino Acid Oxidase, subunit A, domain 2"/>
    <property type="match status" value="1"/>
</dbReference>
<evidence type="ECO:0000313" key="2">
    <source>
        <dbReference type="EMBL" id="ASV69463.1"/>
    </source>
</evidence>
<proteinExistence type="predicted"/>
<dbReference type="GO" id="GO:0005737">
    <property type="term" value="C:cytoplasm"/>
    <property type="evidence" value="ECO:0007669"/>
    <property type="project" value="TreeGrafter"/>
</dbReference>
<dbReference type="Pfam" id="PF01266">
    <property type="entry name" value="DAO"/>
    <property type="match status" value="1"/>
</dbReference>
<dbReference type="PANTHER" id="PTHR13847">
    <property type="entry name" value="SARCOSINE DEHYDROGENASE-RELATED"/>
    <property type="match status" value="1"/>
</dbReference>
<protein>
    <recommendedName>
        <fullName evidence="1">FAD dependent oxidoreductase domain-containing protein</fullName>
    </recommendedName>
</protein>
<dbReference type="PANTHER" id="PTHR13847:SF201">
    <property type="entry name" value="PUTATIBE OXIDOREDUCTASE"/>
    <property type="match status" value="1"/>
</dbReference>
<dbReference type="Proteomes" id="UP000215137">
    <property type="component" value="Chromosome"/>
</dbReference>
<dbReference type="KEGG" id="bko:CKF48_20370"/>
<feature type="domain" description="FAD dependent oxidoreductase" evidence="1">
    <location>
        <begin position="32"/>
        <end position="384"/>
    </location>
</feature>
<dbReference type="InterPro" id="IPR036188">
    <property type="entry name" value="FAD/NAD-bd_sf"/>
</dbReference>
<dbReference type="EMBL" id="CP022983">
    <property type="protein sequence ID" value="ASV69463.1"/>
    <property type="molecule type" value="Genomic_DNA"/>
</dbReference>
<name>A0A248TMM3_9BACI</name>
<sequence>MTMNLKTGKLYWPITMNNVKKYGSLQENKKCDVCIIGSGSSGAFLAYQLAKENIRTIVIDKRKIGMGSSSANTGLLQFSNDKSFTSYINSFGIRKAKMHLQNCFRSISNYENTILPTLEDNPDFLKRKSLYFASKSEDITMLKKEFANLQAHQFPVRFLSRRDMRDSWSFEKEGAIVTEGDAEINIFKNVHYLLSAASKKGVDVFEESEIVGQKWGKNTVELYTDNKNVIETKYVIYATGYEAQSDIAEKNGMIVSSYALATNPVDYQWPEDMLIWETARPYLYLRRTLDKRIIIGGLDEKTSDSKKRDGMLVQKRDQLLKQLFLLFPTLEGKLEPVYYWTGFFGETHNGLPMIKRHPNYSNAYYLLTYGGNGTVYSMILSDLMKKFIVNGDSNGMELYYH</sequence>
<keyword evidence="3" id="KW-1185">Reference proteome</keyword>
<dbReference type="InterPro" id="IPR006076">
    <property type="entry name" value="FAD-dep_OxRdtase"/>
</dbReference>
<evidence type="ECO:0000259" key="1">
    <source>
        <dbReference type="Pfam" id="PF01266"/>
    </source>
</evidence>